<evidence type="ECO:0000313" key="2">
    <source>
        <dbReference type="Proteomes" id="UP000260642"/>
    </source>
</evidence>
<sequence>MEFKERSDKKILDDIKSAGQTFLGLRMEDLLLRINELDDTDIKKQLIQEYYEHQIGTHDDKFDGTRTRVNSAIRIIAANKVLFALNVITNSNFRVPPDAVLKASETIAKIERGEIKLPILS</sequence>
<evidence type="ECO:0000313" key="1">
    <source>
        <dbReference type="EMBL" id="RGI66728.1"/>
    </source>
</evidence>
<dbReference type="RefSeq" id="WP_117482810.1">
    <property type="nucleotide sequence ID" value="NZ_CP100127.1"/>
</dbReference>
<name>A0A3E4E7T4_9FIRM</name>
<gene>
    <name evidence="1" type="ORF">DXD95_11225</name>
</gene>
<protein>
    <submittedName>
        <fullName evidence="1">Uncharacterized protein</fullName>
    </submittedName>
</protein>
<dbReference type="Proteomes" id="UP000260642">
    <property type="component" value="Unassembled WGS sequence"/>
</dbReference>
<comment type="caution">
    <text evidence="1">The sequence shown here is derived from an EMBL/GenBank/DDBJ whole genome shotgun (WGS) entry which is preliminary data.</text>
</comment>
<accession>A0A3E4E7T4</accession>
<reference evidence="1 2" key="1">
    <citation type="submission" date="2018-08" db="EMBL/GenBank/DDBJ databases">
        <title>A genome reference for cultivated species of the human gut microbiota.</title>
        <authorList>
            <person name="Zou Y."/>
            <person name="Xue W."/>
            <person name="Luo G."/>
        </authorList>
    </citation>
    <scope>NUCLEOTIDE SEQUENCE [LARGE SCALE GENOMIC DNA]</scope>
    <source>
        <strain evidence="1 2">TM10-3</strain>
    </source>
</reference>
<dbReference type="AlphaFoldDB" id="A0A3E4E7T4"/>
<organism evidence="1 2">
    <name type="scientific">Agathobacter rectalis</name>
    <dbReference type="NCBI Taxonomy" id="39491"/>
    <lineage>
        <taxon>Bacteria</taxon>
        <taxon>Bacillati</taxon>
        <taxon>Bacillota</taxon>
        <taxon>Clostridia</taxon>
        <taxon>Lachnospirales</taxon>
        <taxon>Lachnospiraceae</taxon>
        <taxon>Agathobacter</taxon>
    </lineage>
</organism>
<proteinExistence type="predicted"/>
<dbReference type="EMBL" id="QSOB01000016">
    <property type="protein sequence ID" value="RGI66728.1"/>
    <property type="molecule type" value="Genomic_DNA"/>
</dbReference>